<accession>A0A5N5X400</accession>
<dbReference type="Proteomes" id="UP000326565">
    <property type="component" value="Unassembled WGS sequence"/>
</dbReference>
<dbReference type="EMBL" id="ML732213">
    <property type="protein sequence ID" value="KAB8074214.1"/>
    <property type="molecule type" value="Genomic_DNA"/>
</dbReference>
<reference evidence="1 2" key="1">
    <citation type="submission" date="2019-04" db="EMBL/GenBank/DDBJ databases">
        <title>Friends and foes A comparative genomics study of 23 Aspergillus species from section Flavi.</title>
        <authorList>
            <consortium name="DOE Joint Genome Institute"/>
            <person name="Kjaerbolling I."/>
            <person name="Vesth T."/>
            <person name="Frisvad J.C."/>
            <person name="Nybo J.L."/>
            <person name="Theobald S."/>
            <person name="Kildgaard S."/>
            <person name="Isbrandt T."/>
            <person name="Kuo A."/>
            <person name="Sato A."/>
            <person name="Lyhne E.K."/>
            <person name="Kogle M.E."/>
            <person name="Wiebenga A."/>
            <person name="Kun R.S."/>
            <person name="Lubbers R.J."/>
            <person name="Makela M.R."/>
            <person name="Barry K."/>
            <person name="Chovatia M."/>
            <person name="Clum A."/>
            <person name="Daum C."/>
            <person name="Haridas S."/>
            <person name="He G."/>
            <person name="LaButti K."/>
            <person name="Lipzen A."/>
            <person name="Mondo S."/>
            <person name="Riley R."/>
            <person name="Salamov A."/>
            <person name="Simmons B.A."/>
            <person name="Magnuson J.K."/>
            <person name="Henrissat B."/>
            <person name="Mortensen U.H."/>
            <person name="Larsen T.O."/>
            <person name="Devries R.P."/>
            <person name="Grigoriev I.V."/>
            <person name="Machida M."/>
            <person name="Baker S.E."/>
            <person name="Andersen M.R."/>
        </authorList>
    </citation>
    <scope>NUCLEOTIDE SEQUENCE [LARGE SCALE GENOMIC DNA]</scope>
    <source>
        <strain evidence="1 2">CBS 151.66</strain>
    </source>
</reference>
<evidence type="ECO:0000313" key="2">
    <source>
        <dbReference type="Proteomes" id="UP000326565"/>
    </source>
</evidence>
<name>A0A5N5X400_9EURO</name>
<keyword evidence="2" id="KW-1185">Reference proteome</keyword>
<dbReference type="OrthoDB" id="4249675at2759"/>
<gene>
    <name evidence="1" type="ORF">BDV29DRAFT_156819</name>
</gene>
<protein>
    <submittedName>
        <fullName evidence="1">Uncharacterized protein</fullName>
    </submittedName>
</protein>
<dbReference type="AlphaFoldDB" id="A0A5N5X400"/>
<proteinExistence type="predicted"/>
<sequence>MSIDVLTTVTNNGTLNFTRVYRTKRDRPAIPVEEILDRTSKYRFIFQNPIDLHKLFEDPDPASAAICSGMRKLRLDLLHPLSNLELTEGESTGGLSDGPNVTPVVENWEYACRAIPKNHGIEDLIFDISCKHEIISLSSPLRRLVQYASASMGFKAKGNLRCQVQRGKTLKHKGPIEALERCIVAS</sequence>
<organism evidence="1 2">
    <name type="scientific">Aspergillus leporis</name>
    <dbReference type="NCBI Taxonomy" id="41062"/>
    <lineage>
        <taxon>Eukaryota</taxon>
        <taxon>Fungi</taxon>
        <taxon>Dikarya</taxon>
        <taxon>Ascomycota</taxon>
        <taxon>Pezizomycotina</taxon>
        <taxon>Eurotiomycetes</taxon>
        <taxon>Eurotiomycetidae</taxon>
        <taxon>Eurotiales</taxon>
        <taxon>Aspergillaceae</taxon>
        <taxon>Aspergillus</taxon>
        <taxon>Aspergillus subgen. Circumdati</taxon>
    </lineage>
</organism>
<evidence type="ECO:0000313" key="1">
    <source>
        <dbReference type="EMBL" id="KAB8074214.1"/>
    </source>
</evidence>